<dbReference type="PANTHER" id="PTHR11102:SF160">
    <property type="entry name" value="ERAD-ASSOCIATED E3 UBIQUITIN-PROTEIN LIGASE COMPONENT HRD3"/>
    <property type="match status" value="1"/>
</dbReference>
<name>A0A3G4ZQE6_9VIRU</name>
<proteinExistence type="predicted"/>
<protein>
    <recommendedName>
        <fullName evidence="2">TPR repeat protein</fullName>
    </recommendedName>
</protein>
<dbReference type="SUPFAM" id="SSF81901">
    <property type="entry name" value="HCP-like"/>
    <property type="match status" value="2"/>
</dbReference>
<evidence type="ECO:0008006" key="2">
    <source>
        <dbReference type="Google" id="ProtNLM"/>
    </source>
</evidence>
<organism evidence="1">
    <name type="scientific">Barrevirus sp</name>
    <dbReference type="NCBI Taxonomy" id="2487763"/>
    <lineage>
        <taxon>Viruses</taxon>
        <taxon>Varidnaviria</taxon>
        <taxon>Bamfordvirae</taxon>
        <taxon>Nucleocytoviricota</taxon>
        <taxon>Megaviricetes</taxon>
        <taxon>Imitervirales</taxon>
        <taxon>Mimiviridae</taxon>
        <taxon>Klosneuvirinae</taxon>
    </lineage>
</organism>
<dbReference type="Gene3D" id="1.25.40.10">
    <property type="entry name" value="Tetratricopeptide repeat domain"/>
    <property type="match status" value="2"/>
</dbReference>
<dbReference type="InterPro" id="IPR050767">
    <property type="entry name" value="Sel1_AlgK"/>
</dbReference>
<sequence length="471" mass="55666">MEDLTKKEEKEEKELTIEQKKEQIITFVEQYKCKFIEIDDPESIDKVYSLLIKKELKNVTKAKEYLYYGFYFHYVEPDQIKLKYFYSLGKEVKEPYCILNLAHYYKKKKKMNKYEKLMENACDLGLMDAIRSFATYYCENKQYDLMGKYFTLAIQKGNIDSMIDYGLHFYHVKDYEKAQSCLDLAIIKGSVLAVNYLVTILWELEKFDEVVEYLLIGIKLNSDKSMYYLAKYYLDIRKDFPEFRKYVDMAISLGNIDAMIMKARYLNGVEQDDFGCEKYLRMACENSNNVIAMCELAHILLYKRKDLEGAIQYYSKAVALGSIVAMADLAFVFQTELKDYGSMKELYDKVINFETDKESNKNVKMSCLIHLMSYYKDVEKNDEKYKFYQGKLHELMDVSKYMKKVTDCSSNVYTDSIKPEQHIRSSFPSSYPSSYDFDYMSFISPLHNKSFMKANTGKINKHFLYGFSNFF</sequence>
<dbReference type="EMBL" id="MK072009">
    <property type="protein sequence ID" value="AYV77097.1"/>
    <property type="molecule type" value="Genomic_DNA"/>
</dbReference>
<dbReference type="SMART" id="SM00671">
    <property type="entry name" value="SEL1"/>
    <property type="match status" value="3"/>
</dbReference>
<dbReference type="InterPro" id="IPR006597">
    <property type="entry name" value="Sel1-like"/>
</dbReference>
<reference evidence="1" key="1">
    <citation type="submission" date="2018-10" db="EMBL/GenBank/DDBJ databases">
        <title>Hidden diversity of soil giant viruses.</title>
        <authorList>
            <person name="Schulz F."/>
            <person name="Alteio L."/>
            <person name="Goudeau D."/>
            <person name="Ryan E.M."/>
            <person name="Malmstrom R.R."/>
            <person name="Blanchard J."/>
            <person name="Woyke T."/>
        </authorList>
    </citation>
    <scope>NUCLEOTIDE SEQUENCE</scope>
    <source>
        <strain evidence="1">BAV1</strain>
    </source>
</reference>
<gene>
    <name evidence="1" type="ORF">Barrevirus12_6</name>
</gene>
<dbReference type="PANTHER" id="PTHR11102">
    <property type="entry name" value="SEL-1-LIKE PROTEIN"/>
    <property type="match status" value="1"/>
</dbReference>
<accession>A0A3G4ZQE6</accession>
<dbReference type="InterPro" id="IPR011990">
    <property type="entry name" value="TPR-like_helical_dom_sf"/>
</dbReference>
<evidence type="ECO:0000313" key="1">
    <source>
        <dbReference type="EMBL" id="AYV77097.1"/>
    </source>
</evidence>